<proteinExistence type="predicted"/>
<evidence type="ECO:0000313" key="2">
    <source>
        <dbReference type="EMBL" id="CAK9313819.1"/>
    </source>
</evidence>
<dbReference type="EMBL" id="OZ021745">
    <property type="protein sequence ID" value="CAK9313819.1"/>
    <property type="molecule type" value="Genomic_DNA"/>
</dbReference>
<organism evidence="2 3">
    <name type="scientific">Citrullus colocynthis</name>
    <name type="common">colocynth</name>
    <dbReference type="NCBI Taxonomy" id="252529"/>
    <lineage>
        <taxon>Eukaryota</taxon>
        <taxon>Viridiplantae</taxon>
        <taxon>Streptophyta</taxon>
        <taxon>Embryophyta</taxon>
        <taxon>Tracheophyta</taxon>
        <taxon>Spermatophyta</taxon>
        <taxon>Magnoliopsida</taxon>
        <taxon>eudicotyledons</taxon>
        <taxon>Gunneridae</taxon>
        <taxon>Pentapetalae</taxon>
        <taxon>rosids</taxon>
        <taxon>fabids</taxon>
        <taxon>Cucurbitales</taxon>
        <taxon>Cucurbitaceae</taxon>
        <taxon>Benincaseae</taxon>
        <taxon>Citrullus</taxon>
    </lineage>
</organism>
<gene>
    <name evidence="2" type="ORF">CITCOLO1_LOCUS5555</name>
</gene>
<accession>A0ABP0Y080</accession>
<evidence type="ECO:0000256" key="1">
    <source>
        <dbReference type="SAM" id="MobiDB-lite"/>
    </source>
</evidence>
<reference evidence="2 3" key="1">
    <citation type="submission" date="2024-03" db="EMBL/GenBank/DDBJ databases">
        <authorList>
            <person name="Gkanogiannis A."/>
            <person name="Becerra Lopez-Lavalle L."/>
        </authorList>
    </citation>
    <scope>NUCLEOTIDE SEQUENCE [LARGE SCALE GENOMIC DNA]</scope>
</reference>
<evidence type="ECO:0000313" key="3">
    <source>
        <dbReference type="Proteomes" id="UP001642487"/>
    </source>
</evidence>
<protein>
    <submittedName>
        <fullName evidence="2">Uncharacterized protein</fullName>
    </submittedName>
</protein>
<keyword evidence="3" id="KW-1185">Reference proteome</keyword>
<dbReference type="Proteomes" id="UP001642487">
    <property type="component" value="Chromosome 11"/>
</dbReference>
<name>A0ABP0Y080_9ROSI</name>
<sequence>MANGCFARSGVEDDDPRPETAGADAEGHHWRQPATGAGGRMTAEDRVSLRGLLVQGGRAAVCEGFSN</sequence>
<feature type="region of interest" description="Disordered" evidence="1">
    <location>
        <begin position="1"/>
        <end position="43"/>
    </location>
</feature>